<dbReference type="AlphaFoldDB" id="A0A916LCV9"/>
<accession>A0A916LCV9</accession>
<proteinExistence type="predicted"/>
<reference evidence="2" key="1">
    <citation type="submission" date="2015-03" db="EMBL/GenBank/DDBJ databases">
        <authorList>
            <consortium name="Pathogen Informatics"/>
        </authorList>
    </citation>
    <scope>NUCLEOTIDE SEQUENCE [LARGE SCALE GENOMIC DNA]</scope>
    <source>
        <strain evidence="2">N09902308</strain>
    </source>
</reference>
<organism evidence="1 2">
    <name type="scientific">Mycobacterium tuberculosis</name>
    <dbReference type="NCBI Taxonomy" id="1773"/>
    <lineage>
        <taxon>Bacteria</taxon>
        <taxon>Bacillati</taxon>
        <taxon>Actinomycetota</taxon>
        <taxon>Actinomycetes</taxon>
        <taxon>Mycobacteriales</taxon>
        <taxon>Mycobacteriaceae</taxon>
        <taxon>Mycobacterium</taxon>
        <taxon>Mycobacterium tuberculosis complex</taxon>
    </lineage>
</organism>
<gene>
    <name evidence="1" type="ORF">ERS007739_03133</name>
</gene>
<sequence length="46" mass="5207">MPSGKKYLVVSLPTNGLDCRRYLRATGRVSHDREVHQDRNAHFAGP</sequence>
<evidence type="ECO:0000313" key="2">
    <source>
        <dbReference type="Proteomes" id="UP000039021"/>
    </source>
</evidence>
<dbReference type="EMBL" id="CSBK01001562">
    <property type="protein sequence ID" value="COY83625.1"/>
    <property type="molecule type" value="Genomic_DNA"/>
</dbReference>
<protein>
    <submittedName>
        <fullName evidence="1">Uncharacterized protein</fullName>
    </submittedName>
</protein>
<name>A0A916LCV9_MYCTX</name>
<comment type="caution">
    <text evidence="1">The sequence shown here is derived from an EMBL/GenBank/DDBJ whole genome shotgun (WGS) entry which is preliminary data.</text>
</comment>
<dbReference type="Proteomes" id="UP000039021">
    <property type="component" value="Unassembled WGS sequence"/>
</dbReference>
<evidence type="ECO:0000313" key="1">
    <source>
        <dbReference type="EMBL" id="COY83625.1"/>
    </source>
</evidence>